<feature type="domain" description="CHRD" evidence="1">
    <location>
        <begin position="23"/>
        <end position="135"/>
    </location>
</feature>
<accession>A0A170PMT6</accession>
<dbReference type="AlphaFoldDB" id="A0A170PMT6"/>
<protein>
    <recommendedName>
        <fullName evidence="1">CHRD domain-containing protein</fullName>
    </recommendedName>
</protein>
<sequence>MRLILLTLAATMAVTPAFAAVPVKLQATLAGSAETDADGAGSATVTVDTDRNEVCYTLKVSGIEPATMAHIHKGAAGVSGPVVVPLDPPTTGSSEGCKPVTAEVSGAIASSPGDYYVNVHNASFPRGAIRGQLSK</sequence>
<name>A0A170PMT6_9ZZZZ</name>
<proteinExistence type="predicted"/>
<dbReference type="EMBL" id="CZQE01000021">
    <property type="protein sequence ID" value="CUS43236.1"/>
    <property type="molecule type" value="Genomic_DNA"/>
</dbReference>
<dbReference type="Pfam" id="PF07452">
    <property type="entry name" value="CHRD"/>
    <property type="match status" value="1"/>
</dbReference>
<evidence type="ECO:0000313" key="2">
    <source>
        <dbReference type="EMBL" id="CUS43236.1"/>
    </source>
</evidence>
<organism evidence="2">
    <name type="scientific">hydrothermal vent metagenome</name>
    <dbReference type="NCBI Taxonomy" id="652676"/>
    <lineage>
        <taxon>unclassified sequences</taxon>
        <taxon>metagenomes</taxon>
        <taxon>ecological metagenomes</taxon>
    </lineage>
</organism>
<gene>
    <name evidence="2" type="ORF">MGWOODY_Smn3590</name>
</gene>
<evidence type="ECO:0000259" key="1">
    <source>
        <dbReference type="SMART" id="SM00754"/>
    </source>
</evidence>
<dbReference type="InterPro" id="IPR010895">
    <property type="entry name" value="CHRD"/>
</dbReference>
<dbReference type="SMART" id="SM00754">
    <property type="entry name" value="CHRD"/>
    <property type="match status" value="1"/>
</dbReference>
<reference evidence="2" key="1">
    <citation type="submission" date="2015-10" db="EMBL/GenBank/DDBJ databases">
        <authorList>
            <person name="Gilbert D.G."/>
        </authorList>
    </citation>
    <scope>NUCLEOTIDE SEQUENCE</scope>
</reference>